<reference evidence="4" key="2">
    <citation type="submission" date="2020-04" db="EMBL/GenBank/DDBJ databases">
        <authorList>
            <consortium name="NCBI Genome Project"/>
        </authorList>
    </citation>
    <scope>NUCLEOTIDE SEQUENCE</scope>
    <source>
        <strain evidence="4">CBS 781.70</strain>
    </source>
</reference>
<proteinExistence type="predicted"/>
<reference evidence="4" key="3">
    <citation type="submission" date="2025-04" db="UniProtKB">
        <authorList>
            <consortium name="RefSeq"/>
        </authorList>
    </citation>
    <scope>IDENTIFICATION</scope>
    <source>
        <strain evidence="4">CBS 781.70</strain>
    </source>
</reference>
<accession>A0A6G1G9U9</accession>
<dbReference type="PANTHER" id="PTHR17985:SF8">
    <property type="entry name" value="TRANSPORT AND GOLGI ORGANIZATION PROTEIN 2 HOMOLOG"/>
    <property type="match status" value="1"/>
</dbReference>
<feature type="region of interest" description="Disordered" evidence="1">
    <location>
        <begin position="240"/>
        <end position="277"/>
    </location>
</feature>
<keyword evidence="3" id="KW-1185">Reference proteome</keyword>
<dbReference type="EMBL" id="ML975152">
    <property type="protein sequence ID" value="KAF1814855.1"/>
    <property type="molecule type" value="Genomic_DNA"/>
</dbReference>
<dbReference type="AlphaFoldDB" id="A0A6G1G9U9"/>
<feature type="compositionally biased region" description="Polar residues" evidence="1">
    <location>
        <begin position="240"/>
        <end position="249"/>
    </location>
</feature>
<dbReference type="GO" id="GO:0007030">
    <property type="term" value="P:Golgi organization"/>
    <property type="evidence" value="ECO:0007669"/>
    <property type="project" value="TreeGrafter"/>
</dbReference>
<dbReference type="GO" id="GO:0009306">
    <property type="term" value="P:protein secretion"/>
    <property type="evidence" value="ECO:0007669"/>
    <property type="project" value="TreeGrafter"/>
</dbReference>
<dbReference type="OrthoDB" id="191601at2759"/>
<dbReference type="RefSeq" id="XP_033536486.1">
    <property type="nucleotide sequence ID" value="XM_033677406.1"/>
</dbReference>
<name>A0A6G1G9U9_9PEZI</name>
<protein>
    <submittedName>
        <fullName evidence="2 4">DUF833-domain-containing protein</fullName>
    </submittedName>
</protein>
<dbReference type="Proteomes" id="UP000504638">
    <property type="component" value="Unplaced"/>
</dbReference>
<dbReference type="PANTHER" id="PTHR17985">
    <property type="entry name" value="SER/THR-RICH PROTEIN T10 IN DGCR REGION"/>
    <property type="match status" value="1"/>
</dbReference>
<evidence type="ECO:0000313" key="4">
    <source>
        <dbReference type="RefSeq" id="XP_033536486.1"/>
    </source>
</evidence>
<gene>
    <name evidence="2 4" type="ORF">P152DRAFT_430894</name>
</gene>
<sequence length="323" mass="35718">MCIAIVSTAHPDYELIVLSNRDEFLHRPTAPATWWDPPNTHVLGGRDLHRAVQGTWLGMTKQGRFAVLTNFREEHTDDAVGKMSRGAIVNSFLTIPADSGETPEEWAAGLVAEHGVKGVGGFSLMFGWGKKGLAIISNRTPDVDGLIWLATTRGETHGLSNSHYGDTSWPKVTHGEEMLASVIRESSNAGEAEDAFTDRLFGILSTDTLPRRHLGEDWDGYIEQLRNSVFIPVIGREATQGRSSSQVASGSRDRDEKVAKEQEEQQRKEEEVSSGTYGTEKQTVILVRHDGSVTYIERTLYDSQGKACTGKDRDCRFDFDIHG</sequence>
<dbReference type="InterPro" id="IPR008551">
    <property type="entry name" value="TANGO2"/>
</dbReference>
<dbReference type="GO" id="GO:0005794">
    <property type="term" value="C:Golgi apparatus"/>
    <property type="evidence" value="ECO:0007669"/>
    <property type="project" value="TreeGrafter"/>
</dbReference>
<evidence type="ECO:0000313" key="2">
    <source>
        <dbReference type="EMBL" id="KAF1814855.1"/>
    </source>
</evidence>
<organism evidence="2">
    <name type="scientific">Eremomyces bilateralis CBS 781.70</name>
    <dbReference type="NCBI Taxonomy" id="1392243"/>
    <lineage>
        <taxon>Eukaryota</taxon>
        <taxon>Fungi</taxon>
        <taxon>Dikarya</taxon>
        <taxon>Ascomycota</taxon>
        <taxon>Pezizomycotina</taxon>
        <taxon>Dothideomycetes</taxon>
        <taxon>Dothideomycetes incertae sedis</taxon>
        <taxon>Eremomycetales</taxon>
        <taxon>Eremomycetaceae</taxon>
        <taxon>Eremomyces</taxon>
    </lineage>
</organism>
<feature type="compositionally biased region" description="Basic and acidic residues" evidence="1">
    <location>
        <begin position="251"/>
        <end position="271"/>
    </location>
</feature>
<evidence type="ECO:0000256" key="1">
    <source>
        <dbReference type="SAM" id="MobiDB-lite"/>
    </source>
</evidence>
<dbReference type="GeneID" id="54417976"/>
<evidence type="ECO:0000313" key="3">
    <source>
        <dbReference type="Proteomes" id="UP000504638"/>
    </source>
</evidence>
<reference evidence="2 4" key="1">
    <citation type="submission" date="2020-01" db="EMBL/GenBank/DDBJ databases">
        <authorList>
            <consortium name="DOE Joint Genome Institute"/>
            <person name="Haridas S."/>
            <person name="Albert R."/>
            <person name="Binder M."/>
            <person name="Bloem J."/>
            <person name="Labutti K."/>
            <person name="Salamov A."/>
            <person name="Andreopoulos B."/>
            <person name="Baker S.E."/>
            <person name="Barry K."/>
            <person name="Bills G."/>
            <person name="Bluhm B.H."/>
            <person name="Cannon C."/>
            <person name="Castanera R."/>
            <person name="Culley D.E."/>
            <person name="Daum C."/>
            <person name="Ezra D."/>
            <person name="Gonzalez J.B."/>
            <person name="Henrissat B."/>
            <person name="Kuo A."/>
            <person name="Liang C."/>
            <person name="Lipzen A."/>
            <person name="Lutzoni F."/>
            <person name="Magnuson J."/>
            <person name="Mondo S."/>
            <person name="Nolan M."/>
            <person name="Ohm R."/>
            <person name="Pangilinan J."/>
            <person name="Park H.-J."/>
            <person name="Ramirez L."/>
            <person name="Alfaro M."/>
            <person name="Sun H."/>
            <person name="Tritt A."/>
            <person name="Yoshinaga Y."/>
            <person name="Zwiers L.-H."/>
            <person name="Turgeon B.G."/>
            <person name="Goodwin S.B."/>
            <person name="Spatafora J.W."/>
            <person name="Crous P.W."/>
            <person name="Grigoriev I.V."/>
        </authorList>
    </citation>
    <scope>NUCLEOTIDE SEQUENCE</scope>
    <source>
        <strain evidence="2 4">CBS 781.70</strain>
    </source>
</reference>
<dbReference type="Pfam" id="PF05742">
    <property type="entry name" value="TANGO2"/>
    <property type="match status" value="1"/>
</dbReference>